<accession>K1SM76</accession>
<dbReference type="EMBL" id="AJWZ01010441">
    <property type="protein sequence ID" value="EKC48431.1"/>
    <property type="molecule type" value="Genomic_DNA"/>
</dbReference>
<evidence type="ECO:0000313" key="2">
    <source>
        <dbReference type="EMBL" id="EKC48431.1"/>
    </source>
</evidence>
<dbReference type="InterPro" id="IPR002525">
    <property type="entry name" value="Transp_IS110-like_N"/>
</dbReference>
<sequence length="66" mass="7691">MESTGKYWIPVFNVLEKNNIFVTLSHPKYTKPQKGNKTDRKDAKWICDLYMCGMVKPSFIPPADIR</sequence>
<dbReference type="PANTHER" id="PTHR33055:SF13">
    <property type="entry name" value="TRANSPOSASE"/>
    <property type="match status" value="1"/>
</dbReference>
<feature type="non-terminal residue" evidence="2">
    <location>
        <position position="66"/>
    </location>
</feature>
<dbReference type="InterPro" id="IPR047650">
    <property type="entry name" value="Transpos_IS110"/>
</dbReference>
<protein>
    <submittedName>
        <fullName evidence="2">Transposase</fullName>
    </submittedName>
</protein>
<evidence type="ECO:0000259" key="1">
    <source>
        <dbReference type="Pfam" id="PF01548"/>
    </source>
</evidence>
<dbReference type="PANTHER" id="PTHR33055">
    <property type="entry name" value="TRANSPOSASE FOR INSERTION SEQUENCE ELEMENT IS1111A"/>
    <property type="match status" value="1"/>
</dbReference>
<comment type="caution">
    <text evidence="2">The sequence shown here is derived from an EMBL/GenBank/DDBJ whole genome shotgun (WGS) entry which is preliminary data.</text>
</comment>
<dbReference type="GO" id="GO:0004803">
    <property type="term" value="F:transposase activity"/>
    <property type="evidence" value="ECO:0007669"/>
    <property type="project" value="InterPro"/>
</dbReference>
<dbReference type="GO" id="GO:0003677">
    <property type="term" value="F:DNA binding"/>
    <property type="evidence" value="ECO:0007669"/>
    <property type="project" value="InterPro"/>
</dbReference>
<dbReference type="Pfam" id="PF01548">
    <property type="entry name" value="DEDD_Tnp_IS110"/>
    <property type="match status" value="1"/>
</dbReference>
<dbReference type="AlphaFoldDB" id="K1SM76"/>
<feature type="domain" description="Transposase IS110-like N-terminal" evidence="1">
    <location>
        <begin position="1"/>
        <end position="62"/>
    </location>
</feature>
<dbReference type="GO" id="GO:0006313">
    <property type="term" value="P:DNA transposition"/>
    <property type="evidence" value="ECO:0007669"/>
    <property type="project" value="InterPro"/>
</dbReference>
<gene>
    <name evidence="2" type="ORF">OBE_15196</name>
</gene>
<organism evidence="2">
    <name type="scientific">human gut metagenome</name>
    <dbReference type="NCBI Taxonomy" id="408170"/>
    <lineage>
        <taxon>unclassified sequences</taxon>
        <taxon>metagenomes</taxon>
        <taxon>organismal metagenomes</taxon>
    </lineage>
</organism>
<proteinExistence type="predicted"/>
<name>K1SM76_9ZZZZ</name>
<reference evidence="2" key="1">
    <citation type="journal article" date="2013" name="Environ. Microbiol.">
        <title>Microbiota from the distal guts of lean and obese adolescents exhibit partial functional redundancy besides clear differences in community structure.</title>
        <authorList>
            <person name="Ferrer M."/>
            <person name="Ruiz A."/>
            <person name="Lanza F."/>
            <person name="Haange S.B."/>
            <person name="Oberbach A."/>
            <person name="Till H."/>
            <person name="Bargiela R."/>
            <person name="Campoy C."/>
            <person name="Segura M.T."/>
            <person name="Richter M."/>
            <person name="von Bergen M."/>
            <person name="Seifert J."/>
            <person name="Suarez A."/>
        </authorList>
    </citation>
    <scope>NUCLEOTIDE SEQUENCE</scope>
</reference>